<dbReference type="AlphaFoldDB" id="A0A0B7H2H6"/>
<evidence type="ECO:0000313" key="1">
    <source>
        <dbReference type="EMBL" id="CEN32714.1"/>
    </source>
</evidence>
<protein>
    <submittedName>
        <fullName evidence="1">Uncharacterized protein</fullName>
    </submittedName>
</protein>
<reference evidence="1 2" key="1">
    <citation type="submission" date="2015-01" db="EMBL/GenBank/DDBJ databases">
        <authorList>
            <person name="Xiang T."/>
            <person name="Song Y."/>
            <person name="Huang L."/>
            <person name="Wang B."/>
            <person name="Wu P."/>
        </authorList>
    </citation>
    <scope>NUCLEOTIDE SEQUENCE [LARGE SCALE GENOMIC DNA]</scope>
    <source>
        <strain evidence="1 2">Cc12</strain>
    </source>
</reference>
<dbReference type="EMBL" id="CDOE01000004">
    <property type="protein sequence ID" value="CEN32714.1"/>
    <property type="molecule type" value="Genomic_DNA"/>
</dbReference>
<organism evidence="1 2">
    <name type="scientific">Capnocytophaga canimorsus</name>
    <dbReference type="NCBI Taxonomy" id="28188"/>
    <lineage>
        <taxon>Bacteria</taxon>
        <taxon>Pseudomonadati</taxon>
        <taxon>Bacteroidota</taxon>
        <taxon>Flavobacteriia</taxon>
        <taxon>Flavobacteriales</taxon>
        <taxon>Flavobacteriaceae</taxon>
        <taxon>Capnocytophaga</taxon>
    </lineage>
</organism>
<evidence type="ECO:0000313" key="2">
    <source>
        <dbReference type="Proteomes" id="UP000044026"/>
    </source>
</evidence>
<accession>A0A0B7H2H6</accession>
<proteinExistence type="predicted"/>
<name>A0A0B7H2H6_9FLAO</name>
<sequence length="48" mass="5486">MMPPTRKYKNALGLHLGLQNAQKQVVKAYIYGFAYNQTPLLHSRRGVL</sequence>
<gene>
    <name evidence="1" type="ORF">CCAN12_120002</name>
</gene>
<dbReference type="Proteomes" id="UP000044026">
    <property type="component" value="Unassembled WGS sequence"/>
</dbReference>